<dbReference type="EMBL" id="JAANBB010000010">
    <property type="protein sequence ID" value="KAF7556735.1"/>
    <property type="molecule type" value="Genomic_DNA"/>
</dbReference>
<dbReference type="PANTHER" id="PTHR33657:SF6">
    <property type="entry name" value="SECRETED PROTEIN"/>
    <property type="match status" value="1"/>
</dbReference>
<evidence type="ECO:0000313" key="3">
    <source>
        <dbReference type="Proteomes" id="UP000722485"/>
    </source>
</evidence>
<dbReference type="Proteomes" id="UP000722485">
    <property type="component" value="Unassembled WGS sequence"/>
</dbReference>
<keyword evidence="1" id="KW-0732">Signal</keyword>
<feature type="chain" id="PRO_5040124563" description="Necrosis inducing protein" evidence="1">
    <location>
        <begin position="24"/>
        <end position="280"/>
    </location>
</feature>
<gene>
    <name evidence="2" type="ORF">G7Z17_g1258</name>
</gene>
<dbReference type="PANTHER" id="PTHR33657">
    <property type="entry name" value="DOMAIN PROTEIN, PUTATIVE (AFU_ORTHOLOGUE AFUA_5G00600)-RELATED"/>
    <property type="match status" value="1"/>
</dbReference>
<evidence type="ECO:0008006" key="4">
    <source>
        <dbReference type="Google" id="ProtNLM"/>
    </source>
</evidence>
<evidence type="ECO:0000313" key="2">
    <source>
        <dbReference type="EMBL" id="KAF7556735.1"/>
    </source>
</evidence>
<sequence length="280" mass="30748">MSLSSTLKNLVMAVAVVFPAVQAGPVAKYRSIVERDPPPKLPGCSTPGDRKWQPAMDFDTDGCYNTPAIGIDGVLSPGMDNCYTTGPSGCRDESDLDNNNVYVRARCNNGWCAHIYGYYFEKDVNLEHVCGVGAGHRNDWEHVVVWVQNDVAKYVAVSAHGEYEVRPIEDVLLDGDTHPKVVYHRAGAQTHSFRFGDTPDDGIENHKGVWFYGDLVSYLGFPSTELRDSMLNNDWGSATIDFKDSRIADALNSARGDKDIPLDSTFDDPISPGIPDCVVV</sequence>
<dbReference type="AlphaFoldDB" id="A0A9P5HM06"/>
<dbReference type="InterPro" id="IPR008701">
    <property type="entry name" value="NPP1"/>
</dbReference>
<feature type="signal peptide" evidence="1">
    <location>
        <begin position="1"/>
        <end position="23"/>
    </location>
</feature>
<proteinExistence type="predicted"/>
<dbReference type="Pfam" id="PF05630">
    <property type="entry name" value="NPP1"/>
    <property type="match status" value="1"/>
</dbReference>
<comment type="caution">
    <text evidence="2">The sequence shown here is derived from an EMBL/GenBank/DDBJ whole genome shotgun (WGS) entry which is preliminary data.</text>
</comment>
<evidence type="ECO:0000256" key="1">
    <source>
        <dbReference type="SAM" id="SignalP"/>
    </source>
</evidence>
<dbReference type="PIRSF" id="PIRSF029958">
    <property type="entry name" value="Necrosis-inducing_protein"/>
    <property type="match status" value="1"/>
</dbReference>
<reference evidence="2" key="1">
    <citation type="submission" date="2020-03" db="EMBL/GenBank/DDBJ databases">
        <title>Draft Genome Sequence of Cylindrodendrum hubeiense.</title>
        <authorList>
            <person name="Buettner E."/>
            <person name="Kellner H."/>
        </authorList>
    </citation>
    <scope>NUCLEOTIDE SEQUENCE</scope>
    <source>
        <strain evidence="2">IHI 201604</strain>
    </source>
</reference>
<name>A0A9P5HM06_9HYPO</name>
<accession>A0A9P5HM06</accession>
<organism evidence="2 3">
    <name type="scientific">Cylindrodendrum hubeiense</name>
    <dbReference type="NCBI Taxonomy" id="595255"/>
    <lineage>
        <taxon>Eukaryota</taxon>
        <taxon>Fungi</taxon>
        <taxon>Dikarya</taxon>
        <taxon>Ascomycota</taxon>
        <taxon>Pezizomycotina</taxon>
        <taxon>Sordariomycetes</taxon>
        <taxon>Hypocreomycetidae</taxon>
        <taxon>Hypocreales</taxon>
        <taxon>Nectriaceae</taxon>
        <taxon>Cylindrodendrum</taxon>
    </lineage>
</organism>
<dbReference type="OrthoDB" id="89086at2759"/>
<keyword evidence="3" id="KW-1185">Reference proteome</keyword>
<protein>
    <recommendedName>
        <fullName evidence="4">Necrosis inducing protein</fullName>
    </recommendedName>
</protein>